<organism evidence="2 3">
    <name type="scientific">Acinetobacter equi</name>
    <dbReference type="NCBI Taxonomy" id="1324350"/>
    <lineage>
        <taxon>Bacteria</taxon>
        <taxon>Pseudomonadati</taxon>
        <taxon>Pseudomonadota</taxon>
        <taxon>Gammaproteobacteria</taxon>
        <taxon>Moraxellales</taxon>
        <taxon>Moraxellaceae</taxon>
        <taxon>Acinetobacter</taxon>
    </lineage>
</organism>
<dbReference type="AlphaFoldDB" id="A0A0N9V8T7"/>
<sequence>MKKIIIGLCFALSFQLTNASTMPIEEQEEKLGFCKEVLGAAIFNSVLETVCDFDGGVKDKLKNIYDSADCREIVPQETVENLSRDVLQDSRDRYKVFGEKKFCEDNLRGYSDLMD</sequence>
<evidence type="ECO:0000313" key="2">
    <source>
        <dbReference type="EMBL" id="ALH95593.1"/>
    </source>
</evidence>
<reference evidence="2 3" key="1">
    <citation type="journal article" date="2015" name="Int. J. Syst. Evol. Microbiol.">
        <title>Acinetobacter equi sp. nov. isolated from horse faeces.</title>
        <authorList>
            <person name="Poppel M.T."/>
            <person name="Skiebe E."/>
            <person name="Laue M."/>
            <person name="Bergmann H."/>
            <person name="Ebersberger I."/>
            <person name="Garn T."/>
            <person name="Fruth A."/>
            <person name="Baumgardt S."/>
            <person name="Busse H.J."/>
            <person name="Wilharm G."/>
        </authorList>
    </citation>
    <scope>NUCLEOTIDE SEQUENCE [LARGE SCALE GENOMIC DNA]</scope>
    <source>
        <strain evidence="2 3">114</strain>
    </source>
</reference>
<accession>A0A0N9V8T7</accession>
<feature type="chain" id="PRO_5006039313" evidence="1">
    <location>
        <begin position="20"/>
        <end position="115"/>
    </location>
</feature>
<name>A0A0N9V8T7_9GAMM</name>
<dbReference type="RefSeq" id="WP_054581484.1">
    <property type="nucleotide sequence ID" value="NZ_CP012808.1"/>
</dbReference>
<dbReference type="STRING" id="1324350.AOY20_08685"/>
<evidence type="ECO:0000313" key="3">
    <source>
        <dbReference type="Proteomes" id="UP000064939"/>
    </source>
</evidence>
<dbReference type="KEGG" id="aei:AOY20_08685"/>
<keyword evidence="1" id="KW-0732">Signal</keyword>
<proteinExistence type="predicted"/>
<protein>
    <submittedName>
        <fullName evidence="2">Uncharacterized protein</fullName>
    </submittedName>
</protein>
<feature type="signal peptide" evidence="1">
    <location>
        <begin position="1"/>
        <end position="19"/>
    </location>
</feature>
<evidence type="ECO:0000256" key="1">
    <source>
        <dbReference type="SAM" id="SignalP"/>
    </source>
</evidence>
<dbReference type="Proteomes" id="UP000064939">
    <property type="component" value="Chromosome"/>
</dbReference>
<keyword evidence="3" id="KW-1185">Reference proteome</keyword>
<dbReference type="OrthoDB" id="8613541at2"/>
<gene>
    <name evidence="2" type="ORF">AOY20_08685</name>
</gene>
<dbReference type="EMBL" id="CP012808">
    <property type="protein sequence ID" value="ALH95593.1"/>
    <property type="molecule type" value="Genomic_DNA"/>
</dbReference>